<dbReference type="Gene3D" id="3.90.1150.10">
    <property type="entry name" value="Aspartate Aminotransferase, domain 1"/>
    <property type="match status" value="1"/>
</dbReference>
<reference evidence="2" key="1">
    <citation type="journal article" date="2019" name="Int. J. Syst. Evol. Microbiol.">
        <title>The Global Catalogue of Microorganisms (GCM) 10K type strain sequencing project: providing services to taxonomists for standard genome sequencing and annotation.</title>
        <authorList>
            <consortium name="The Broad Institute Genomics Platform"/>
            <consortium name="The Broad Institute Genome Sequencing Center for Infectious Disease"/>
            <person name="Wu L."/>
            <person name="Ma J."/>
        </authorList>
    </citation>
    <scope>NUCLEOTIDE SEQUENCE [LARGE SCALE GENOMIC DNA]</scope>
    <source>
        <strain evidence="2">CGMCC 4.7192</strain>
    </source>
</reference>
<accession>A0ABW5BL67</accession>
<evidence type="ECO:0000313" key="2">
    <source>
        <dbReference type="Proteomes" id="UP001597294"/>
    </source>
</evidence>
<evidence type="ECO:0000313" key="1">
    <source>
        <dbReference type="EMBL" id="MFD2206862.1"/>
    </source>
</evidence>
<dbReference type="GO" id="GO:0008483">
    <property type="term" value="F:transaminase activity"/>
    <property type="evidence" value="ECO:0007669"/>
    <property type="project" value="UniProtKB-KW"/>
</dbReference>
<dbReference type="SUPFAM" id="SSF53383">
    <property type="entry name" value="PLP-dependent transferases"/>
    <property type="match status" value="1"/>
</dbReference>
<dbReference type="EMBL" id="JBHUII010000007">
    <property type="protein sequence ID" value="MFD2206862.1"/>
    <property type="molecule type" value="Genomic_DNA"/>
</dbReference>
<dbReference type="RefSeq" id="WP_380252915.1">
    <property type="nucleotide sequence ID" value="NZ_JBHUII010000007.1"/>
</dbReference>
<protein>
    <submittedName>
        <fullName evidence="1">DegT/DnrJ/EryC1/StrS family aminotransferase</fullName>
    </submittedName>
</protein>
<proteinExistence type="predicted"/>
<keyword evidence="1" id="KW-0808">Transferase</keyword>
<dbReference type="Pfam" id="PF01041">
    <property type="entry name" value="DegT_DnrJ_EryC1"/>
    <property type="match status" value="1"/>
</dbReference>
<organism evidence="1 2">
    <name type="scientific">Kiloniella antarctica</name>
    <dbReference type="NCBI Taxonomy" id="1550907"/>
    <lineage>
        <taxon>Bacteria</taxon>
        <taxon>Pseudomonadati</taxon>
        <taxon>Pseudomonadota</taxon>
        <taxon>Alphaproteobacteria</taxon>
        <taxon>Rhodospirillales</taxon>
        <taxon>Kiloniellaceae</taxon>
        <taxon>Kiloniella</taxon>
    </lineage>
</organism>
<sequence>MSATFADLPKISIPKEARSYRFRSGQHLYIIEFDLEGLGYTRLDVIEKLREHNVSTQFHYIPVYRQPFHSG</sequence>
<dbReference type="InterPro" id="IPR015424">
    <property type="entry name" value="PyrdxlP-dep_Trfase"/>
</dbReference>
<gene>
    <name evidence="1" type="ORF">ACFSKO_14620</name>
</gene>
<name>A0ABW5BL67_9PROT</name>
<comment type="caution">
    <text evidence="1">The sequence shown here is derived from an EMBL/GenBank/DDBJ whole genome shotgun (WGS) entry which is preliminary data.</text>
</comment>
<keyword evidence="2" id="KW-1185">Reference proteome</keyword>
<dbReference type="InterPro" id="IPR015422">
    <property type="entry name" value="PyrdxlP-dep_Trfase_small"/>
</dbReference>
<dbReference type="Proteomes" id="UP001597294">
    <property type="component" value="Unassembled WGS sequence"/>
</dbReference>
<dbReference type="InterPro" id="IPR000653">
    <property type="entry name" value="DegT/StrS_aminotransferase"/>
</dbReference>
<keyword evidence="1" id="KW-0032">Aminotransferase</keyword>